<keyword evidence="5" id="KW-0813">Transport</keyword>
<feature type="transmembrane region" description="Helical" evidence="6">
    <location>
        <begin position="179"/>
        <end position="202"/>
    </location>
</feature>
<evidence type="ECO:0000313" key="8">
    <source>
        <dbReference type="Proteomes" id="UP000594260"/>
    </source>
</evidence>
<dbReference type="PANTHER" id="PTHR19139">
    <property type="entry name" value="AQUAPORIN TRANSPORTER"/>
    <property type="match status" value="1"/>
</dbReference>
<feature type="transmembrane region" description="Helical" evidence="6">
    <location>
        <begin position="108"/>
        <end position="133"/>
    </location>
</feature>
<reference evidence="7" key="1">
    <citation type="submission" date="2021-01" db="UniProtKB">
        <authorList>
            <consortium name="EnsemblMetazoa"/>
        </authorList>
    </citation>
    <scope>IDENTIFICATION</scope>
</reference>
<dbReference type="OMA" id="GFTHEYT"/>
<name>A0A7M7J3M1_VARDE</name>
<evidence type="ECO:0000256" key="6">
    <source>
        <dbReference type="SAM" id="Phobius"/>
    </source>
</evidence>
<dbReference type="InterPro" id="IPR000425">
    <property type="entry name" value="MIP"/>
</dbReference>
<protein>
    <submittedName>
        <fullName evidence="7">Uncharacterized protein</fullName>
    </submittedName>
</protein>
<dbReference type="OrthoDB" id="3222at2759"/>
<dbReference type="InterPro" id="IPR023271">
    <property type="entry name" value="Aquaporin-like"/>
</dbReference>
<keyword evidence="3 6" id="KW-1133">Transmembrane helix</keyword>
<comment type="subcellular location">
    <subcellularLocation>
        <location evidence="1">Membrane</location>
        <topology evidence="1">Multi-pass membrane protein</topology>
    </subcellularLocation>
</comment>
<dbReference type="InParanoid" id="A0A7M7J3M1"/>
<keyword evidence="8" id="KW-1185">Reference proteome</keyword>
<organism evidence="7 8">
    <name type="scientific">Varroa destructor</name>
    <name type="common">Honeybee mite</name>
    <dbReference type="NCBI Taxonomy" id="109461"/>
    <lineage>
        <taxon>Eukaryota</taxon>
        <taxon>Metazoa</taxon>
        <taxon>Ecdysozoa</taxon>
        <taxon>Arthropoda</taxon>
        <taxon>Chelicerata</taxon>
        <taxon>Arachnida</taxon>
        <taxon>Acari</taxon>
        <taxon>Parasitiformes</taxon>
        <taxon>Mesostigmata</taxon>
        <taxon>Gamasina</taxon>
        <taxon>Dermanyssoidea</taxon>
        <taxon>Varroidae</taxon>
        <taxon>Varroa</taxon>
    </lineage>
</organism>
<dbReference type="Pfam" id="PF00230">
    <property type="entry name" value="MIP"/>
    <property type="match status" value="1"/>
</dbReference>
<feature type="transmembrane region" description="Helical" evidence="6">
    <location>
        <begin position="222"/>
        <end position="242"/>
    </location>
</feature>
<sequence length="292" mass="31811">MCSIVRNNGPTAVKSPVEEMLRYIDSLPDDPPKAKVEIRTRKFWAAVWSEFLATLLLIVVTSPSTGEVDVRQSLAVGASAALLTYTLQGAAFNPAVSIPRCLVGRSSLLKLFASVLAQAFGAVLGSLLVFALQSEGNQPLIETKLHLSQVFAVEFLGSFVVVLTVLTSDDDVESGLMKFQAFPVGLAYGAATLFSFSHTGVGLNPVRALGQVLVARNWTNHWVYWIGPLLGGLIGGFTYDYARSSRKDVQEQAERTSRQRELDRERGLRRGLSALSQDTEMTNSLNTNDCRV</sequence>
<feature type="transmembrane region" description="Helical" evidence="6">
    <location>
        <begin position="43"/>
        <end position="62"/>
    </location>
</feature>
<evidence type="ECO:0000256" key="5">
    <source>
        <dbReference type="RuleBase" id="RU000477"/>
    </source>
</evidence>
<dbReference type="SUPFAM" id="SSF81338">
    <property type="entry name" value="Aquaporin-like"/>
    <property type="match status" value="1"/>
</dbReference>
<dbReference type="PANTHER" id="PTHR19139:SF268">
    <property type="entry name" value="NEUROGENIC PROTEIN BIG BRAIN"/>
    <property type="match status" value="1"/>
</dbReference>
<feature type="transmembrane region" description="Helical" evidence="6">
    <location>
        <begin position="74"/>
        <end position="96"/>
    </location>
</feature>
<keyword evidence="4 6" id="KW-0472">Membrane</keyword>
<evidence type="ECO:0000313" key="7">
    <source>
        <dbReference type="EnsemblMetazoa" id="XP_022646344"/>
    </source>
</evidence>
<accession>A0A7M7J3M1</accession>
<proteinExistence type="inferred from homology"/>
<dbReference type="GO" id="GO:0015267">
    <property type="term" value="F:channel activity"/>
    <property type="evidence" value="ECO:0007669"/>
    <property type="project" value="InterPro"/>
</dbReference>
<dbReference type="InterPro" id="IPR034294">
    <property type="entry name" value="Aquaporin_transptr"/>
</dbReference>
<dbReference type="RefSeq" id="XP_022646344.1">
    <property type="nucleotide sequence ID" value="XM_022790609.1"/>
</dbReference>
<dbReference type="GO" id="GO:0005886">
    <property type="term" value="C:plasma membrane"/>
    <property type="evidence" value="ECO:0007669"/>
    <property type="project" value="TreeGrafter"/>
</dbReference>
<feature type="transmembrane region" description="Helical" evidence="6">
    <location>
        <begin position="145"/>
        <end position="167"/>
    </location>
</feature>
<dbReference type="GeneID" id="111244052"/>
<comment type="similarity">
    <text evidence="5">Belongs to the MIP/aquaporin (TC 1.A.8) family.</text>
</comment>
<dbReference type="KEGG" id="vde:111244052"/>
<dbReference type="EnsemblMetazoa" id="XM_022790609">
    <property type="protein sequence ID" value="XP_022646344"/>
    <property type="gene ID" value="LOC111244052"/>
</dbReference>
<dbReference type="AlphaFoldDB" id="A0A7M7J3M1"/>
<evidence type="ECO:0000256" key="1">
    <source>
        <dbReference type="ARBA" id="ARBA00004141"/>
    </source>
</evidence>
<dbReference type="Proteomes" id="UP000594260">
    <property type="component" value="Unplaced"/>
</dbReference>
<keyword evidence="2 5" id="KW-0812">Transmembrane</keyword>
<dbReference type="Gene3D" id="1.20.1080.10">
    <property type="entry name" value="Glycerol uptake facilitator protein"/>
    <property type="match status" value="1"/>
</dbReference>
<evidence type="ECO:0000256" key="4">
    <source>
        <dbReference type="ARBA" id="ARBA00023136"/>
    </source>
</evidence>
<evidence type="ECO:0000256" key="2">
    <source>
        <dbReference type="ARBA" id="ARBA00022692"/>
    </source>
</evidence>
<dbReference type="PRINTS" id="PR00783">
    <property type="entry name" value="MINTRINSICP"/>
</dbReference>
<evidence type="ECO:0000256" key="3">
    <source>
        <dbReference type="ARBA" id="ARBA00022989"/>
    </source>
</evidence>